<accession>A0A060HQW8</accession>
<dbReference type="OrthoDB" id="8524at2157"/>
<dbReference type="Gene3D" id="1.10.10.10">
    <property type="entry name" value="Winged helix-like DNA-binding domain superfamily/Winged helix DNA-binding domain"/>
    <property type="match status" value="1"/>
</dbReference>
<reference evidence="1 2" key="1">
    <citation type="journal article" date="2014" name="Int. J. Syst. Evol. Microbiol.">
        <title>Nitrososphaera viennensis gen. nov., sp. nov., an aerobic and mesophilic, ammonia-oxidizing archaeon from soil and a member of the archaeal phylum Thaumarchaeota.</title>
        <authorList>
            <person name="Stieglmeier M."/>
            <person name="Klingl A."/>
            <person name="Alves R.J."/>
            <person name="Rittmann S.K."/>
            <person name="Melcher M."/>
            <person name="Leisch N."/>
            <person name="Schleper C."/>
        </authorList>
    </citation>
    <scope>NUCLEOTIDE SEQUENCE [LARGE SCALE GENOMIC DNA]</scope>
    <source>
        <strain evidence="1">EN76</strain>
    </source>
</reference>
<gene>
    <name evidence="1" type="ORF">NVIE_013300</name>
</gene>
<dbReference type="KEGG" id="nvn:NVIE_013300"/>
<dbReference type="Proteomes" id="UP000027093">
    <property type="component" value="Chromosome"/>
</dbReference>
<proteinExistence type="predicted"/>
<protein>
    <submittedName>
        <fullName evidence="1">Uncharacterized protein</fullName>
    </submittedName>
</protein>
<dbReference type="RefSeq" id="WP_075054542.1">
    <property type="nucleotide sequence ID" value="NZ_CP007536.1"/>
</dbReference>
<evidence type="ECO:0000313" key="1">
    <source>
        <dbReference type="EMBL" id="AIC15567.1"/>
    </source>
</evidence>
<dbReference type="SUPFAM" id="SSF46785">
    <property type="entry name" value="Winged helix' DNA-binding domain"/>
    <property type="match status" value="1"/>
</dbReference>
<dbReference type="HOGENOM" id="CLU_1574997_0_0_2"/>
<organism evidence="1 2">
    <name type="scientific">Nitrososphaera viennensis EN76</name>
    <dbReference type="NCBI Taxonomy" id="926571"/>
    <lineage>
        <taxon>Archaea</taxon>
        <taxon>Nitrososphaerota</taxon>
        <taxon>Nitrososphaeria</taxon>
        <taxon>Nitrososphaerales</taxon>
        <taxon>Nitrososphaeraceae</taxon>
        <taxon>Nitrososphaera</taxon>
    </lineage>
</organism>
<sequence length="170" mass="18475">MSQPETVSVSVTVGDVKVQFSGTADSVMASVFNFLSKQVPSMDLAKRISLNYEATELIGRYAHLVKITPEGPRVIPDSSDTKLSDKDMVALQLVSARIAKDTGKVQDDAMQVSEIQSATALNPKSISSRISEMAKAGYVARDEKEPGKYRITTAGIHWLNSIVEKKVSRS</sequence>
<dbReference type="InterPro" id="IPR036388">
    <property type="entry name" value="WH-like_DNA-bd_sf"/>
</dbReference>
<evidence type="ECO:0000313" key="2">
    <source>
        <dbReference type="Proteomes" id="UP000027093"/>
    </source>
</evidence>
<dbReference type="InterPro" id="IPR036390">
    <property type="entry name" value="WH_DNA-bd_sf"/>
</dbReference>
<dbReference type="GeneID" id="74946589"/>
<dbReference type="EMBL" id="CP007536">
    <property type="protein sequence ID" value="AIC15567.1"/>
    <property type="molecule type" value="Genomic_DNA"/>
</dbReference>
<name>A0A060HQW8_9ARCH</name>
<keyword evidence="2" id="KW-1185">Reference proteome</keyword>
<dbReference type="STRING" id="926571.NVIE_013300"/>
<dbReference type="AlphaFoldDB" id="A0A060HQW8"/>